<evidence type="ECO:0008006" key="8">
    <source>
        <dbReference type="Google" id="ProtNLM"/>
    </source>
</evidence>
<dbReference type="PANTHER" id="PTHR46205:SF3">
    <property type="entry name" value="LOQUACIOUS, ISOFORM B"/>
    <property type="match status" value="1"/>
</dbReference>
<dbReference type="CDD" id="cd00593">
    <property type="entry name" value="RIBOc"/>
    <property type="match status" value="1"/>
</dbReference>
<dbReference type="GO" id="GO:0016442">
    <property type="term" value="C:RISC complex"/>
    <property type="evidence" value="ECO:0007669"/>
    <property type="project" value="TreeGrafter"/>
</dbReference>
<feature type="domain" description="RNase III" evidence="5">
    <location>
        <begin position="53"/>
        <end position="163"/>
    </location>
</feature>
<dbReference type="GO" id="GO:0003725">
    <property type="term" value="F:double-stranded RNA binding"/>
    <property type="evidence" value="ECO:0007669"/>
    <property type="project" value="TreeGrafter"/>
</dbReference>
<dbReference type="InterPro" id="IPR051247">
    <property type="entry name" value="RLC_Component"/>
</dbReference>
<dbReference type="GO" id="GO:0070578">
    <property type="term" value="C:RISC-loading complex"/>
    <property type="evidence" value="ECO:0007669"/>
    <property type="project" value="TreeGrafter"/>
</dbReference>
<dbReference type="InterPro" id="IPR036389">
    <property type="entry name" value="RNase_III_sf"/>
</dbReference>
<protein>
    <recommendedName>
        <fullName evidence="8">DRBM domain-containing protein</fullName>
    </recommendedName>
</protein>
<evidence type="ECO:0000256" key="3">
    <source>
        <dbReference type="SAM" id="MobiDB-lite"/>
    </source>
</evidence>
<dbReference type="GO" id="GO:0005634">
    <property type="term" value="C:nucleus"/>
    <property type="evidence" value="ECO:0007669"/>
    <property type="project" value="TreeGrafter"/>
</dbReference>
<proteinExistence type="predicted"/>
<dbReference type="SUPFAM" id="SSF69065">
    <property type="entry name" value="RNase III domain-like"/>
    <property type="match status" value="1"/>
</dbReference>
<dbReference type="CDD" id="cd00048">
    <property type="entry name" value="DSRM_SF"/>
    <property type="match status" value="1"/>
</dbReference>
<evidence type="ECO:0000259" key="4">
    <source>
        <dbReference type="PROSITE" id="PS50137"/>
    </source>
</evidence>
<keyword evidence="7" id="KW-1185">Reference proteome</keyword>
<dbReference type="EMBL" id="ML213503">
    <property type="protein sequence ID" value="TFK56720.1"/>
    <property type="molecule type" value="Genomic_DNA"/>
</dbReference>
<dbReference type="InterPro" id="IPR014720">
    <property type="entry name" value="dsRBD_dom"/>
</dbReference>
<dbReference type="Proteomes" id="UP000305948">
    <property type="component" value="Unassembled WGS sequence"/>
</dbReference>
<dbReference type="Gene3D" id="3.30.160.20">
    <property type="match status" value="2"/>
</dbReference>
<dbReference type="Gene3D" id="1.10.1520.10">
    <property type="entry name" value="Ribonuclease III domain"/>
    <property type="match status" value="1"/>
</dbReference>
<dbReference type="GO" id="GO:0005737">
    <property type="term" value="C:cytoplasm"/>
    <property type="evidence" value="ECO:0007669"/>
    <property type="project" value="TreeGrafter"/>
</dbReference>
<dbReference type="GO" id="GO:0070920">
    <property type="term" value="P:regulation of regulatory ncRNA processing"/>
    <property type="evidence" value="ECO:0007669"/>
    <property type="project" value="TreeGrafter"/>
</dbReference>
<dbReference type="SMART" id="SM00358">
    <property type="entry name" value="DSRM"/>
    <property type="match status" value="2"/>
</dbReference>
<feature type="region of interest" description="Disordered" evidence="3">
    <location>
        <begin position="179"/>
        <end position="227"/>
    </location>
</feature>
<feature type="compositionally biased region" description="Pro residues" evidence="3">
    <location>
        <begin position="212"/>
        <end position="225"/>
    </location>
</feature>
<dbReference type="GO" id="GO:0004525">
    <property type="term" value="F:ribonuclease III activity"/>
    <property type="evidence" value="ECO:0007669"/>
    <property type="project" value="InterPro"/>
</dbReference>
<gene>
    <name evidence="6" type="ORF">OE88DRAFT_1730182</name>
</gene>
<name>A0A5C3NHC3_9AGAM</name>
<dbReference type="SMART" id="SM00535">
    <property type="entry name" value="RIBOc"/>
    <property type="match status" value="1"/>
</dbReference>
<feature type="domain" description="DRBM" evidence="4">
    <location>
        <begin position="370"/>
        <end position="440"/>
    </location>
</feature>
<evidence type="ECO:0000256" key="1">
    <source>
        <dbReference type="ARBA" id="ARBA00022884"/>
    </source>
</evidence>
<evidence type="ECO:0000313" key="7">
    <source>
        <dbReference type="Proteomes" id="UP000305948"/>
    </source>
</evidence>
<feature type="compositionally biased region" description="Pro residues" evidence="3">
    <location>
        <begin position="344"/>
        <end position="367"/>
    </location>
</feature>
<feature type="compositionally biased region" description="Polar residues" evidence="3">
    <location>
        <begin position="306"/>
        <end position="316"/>
    </location>
</feature>
<evidence type="ECO:0000259" key="5">
    <source>
        <dbReference type="PROSITE" id="PS50142"/>
    </source>
</evidence>
<dbReference type="OrthoDB" id="2392202at2759"/>
<organism evidence="6 7">
    <name type="scientific">Heliocybe sulcata</name>
    <dbReference type="NCBI Taxonomy" id="5364"/>
    <lineage>
        <taxon>Eukaryota</taxon>
        <taxon>Fungi</taxon>
        <taxon>Dikarya</taxon>
        <taxon>Basidiomycota</taxon>
        <taxon>Agaricomycotina</taxon>
        <taxon>Agaricomycetes</taxon>
        <taxon>Gloeophyllales</taxon>
        <taxon>Gloeophyllaceae</taxon>
        <taxon>Heliocybe</taxon>
    </lineage>
</organism>
<sequence>MSSSEDNGTWPGSVLPPKMRGQSSAPLKRSLSVAATMANIPPLPKLSGDMTLEVFSHKSLRFEGAPRNDEVGDSDRLAVLGAKVLDMAVMHTLFSKRPMLDADDLTRSAEDATSDEKLEGWISLYRLREKLRCTPDALPRIREPQELRHLFNSYVGAVFHTSGLRVVHEWIAKLVDPESEPPALAGTEPEPSSIPAPKRQRTDPPGMSPMNMSPPPPAMPPPPLPATGGMNMSYLQLFNQTANQRRIAVEYPAAFVGPPHAGQWTVSCRVNGVDRGQGTGQSKQVAKEQAAQQAFFAMGWGQPLGSNPMANASRMSVDSDGSHSFQPKTEPAEPSLHFGHSQSPYPPPPPPNAPPPPLPSQPNPLMPGQPSVAFLPIFNQTAAQRRHQVDYPAEFIGPSHAGSWTVKCVVDGLEQGMGTGISKQLAKEEAAKQAYYNMGWAPRKSSLFLRLIGSLFLMTV</sequence>
<feature type="region of interest" description="Disordered" evidence="3">
    <location>
        <begin position="1"/>
        <end position="28"/>
    </location>
</feature>
<accession>A0A5C3NHC3</accession>
<keyword evidence="1 2" id="KW-0694">RNA-binding</keyword>
<reference evidence="6 7" key="1">
    <citation type="journal article" date="2019" name="Nat. Ecol. Evol.">
        <title>Megaphylogeny resolves global patterns of mushroom evolution.</title>
        <authorList>
            <person name="Varga T."/>
            <person name="Krizsan K."/>
            <person name="Foldi C."/>
            <person name="Dima B."/>
            <person name="Sanchez-Garcia M."/>
            <person name="Sanchez-Ramirez S."/>
            <person name="Szollosi G.J."/>
            <person name="Szarkandi J.G."/>
            <person name="Papp V."/>
            <person name="Albert L."/>
            <person name="Andreopoulos W."/>
            <person name="Angelini C."/>
            <person name="Antonin V."/>
            <person name="Barry K.W."/>
            <person name="Bougher N.L."/>
            <person name="Buchanan P."/>
            <person name="Buyck B."/>
            <person name="Bense V."/>
            <person name="Catcheside P."/>
            <person name="Chovatia M."/>
            <person name="Cooper J."/>
            <person name="Damon W."/>
            <person name="Desjardin D."/>
            <person name="Finy P."/>
            <person name="Geml J."/>
            <person name="Haridas S."/>
            <person name="Hughes K."/>
            <person name="Justo A."/>
            <person name="Karasinski D."/>
            <person name="Kautmanova I."/>
            <person name="Kiss B."/>
            <person name="Kocsube S."/>
            <person name="Kotiranta H."/>
            <person name="LaButti K.M."/>
            <person name="Lechner B.E."/>
            <person name="Liimatainen K."/>
            <person name="Lipzen A."/>
            <person name="Lukacs Z."/>
            <person name="Mihaltcheva S."/>
            <person name="Morgado L.N."/>
            <person name="Niskanen T."/>
            <person name="Noordeloos M.E."/>
            <person name="Ohm R.A."/>
            <person name="Ortiz-Santana B."/>
            <person name="Ovrebo C."/>
            <person name="Racz N."/>
            <person name="Riley R."/>
            <person name="Savchenko A."/>
            <person name="Shiryaev A."/>
            <person name="Soop K."/>
            <person name="Spirin V."/>
            <person name="Szebenyi C."/>
            <person name="Tomsovsky M."/>
            <person name="Tulloss R.E."/>
            <person name="Uehling J."/>
            <person name="Grigoriev I.V."/>
            <person name="Vagvolgyi C."/>
            <person name="Papp T."/>
            <person name="Martin F.M."/>
            <person name="Miettinen O."/>
            <person name="Hibbett D.S."/>
            <person name="Nagy L.G."/>
        </authorList>
    </citation>
    <scope>NUCLEOTIDE SEQUENCE [LARGE SCALE GENOMIC DNA]</scope>
    <source>
        <strain evidence="6 7">OMC1185</strain>
    </source>
</reference>
<feature type="domain" description="DRBM" evidence="4">
    <location>
        <begin position="233"/>
        <end position="300"/>
    </location>
</feature>
<dbReference type="PROSITE" id="PS50142">
    <property type="entry name" value="RNASE_3_2"/>
    <property type="match status" value="1"/>
</dbReference>
<feature type="region of interest" description="Disordered" evidence="3">
    <location>
        <begin position="306"/>
        <end position="371"/>
    </location>
</feature>
<dbReference type="InterPro" id="IPR000999">
    <property type="entry name" value="RNase_III_dom"/>
</dbReference>
<dbReference type="PROSITE" id="PS50137">
    <property type="entry name" value="DS_RBD"/>
    <property type="match status" value="2"/>
</dbReference>
<dbReference type="AlphaFoldDB" id="A0A5C3NHC3"/>
<evidence type="ECO:0000313" key="6">
    <source>
        <dbReference type="EMBL" id="TFK56720.1"/>
    </source>
</evidence>
<dbReference type="GO" id="GO:0030422">
    <property type="term" value="P:siRNA processing"/>
    <property type="evidence" value="ECO:0007669"/>
    <property type="project" value="TreeGrafter"/>
</dbReference>
<dbReference type="Pfam" id="PF00035">
    <property type="entry name" value="dsrm"/>
    <property type="match status" value="2"/>
</dbReference>
<dbReference type="SUPFAM" id="SSF54768">
    <property type="entry name" value="dsRNA-binding domain-like"/>
    <property type="match status" value="2"/>
</dbReference>
<dbReference type="PANTHER" id="PTHR46205">
    <property type="entry name" value="LOQUACIOUS, ISOFORM B"/>
    <property type="match status" value="1"/>
</dbReference>
<dbReference type="GO" id="GO:0035197">
    <property type="term" value="F:siRNA binding"/>
    <property type="evidence" value="ECO:0007669"/>
    <property type="project" value="TreeGrafter"/>
</dbReference>
<evidence type="ECO:0000256" key="2">
    <source>
        <dbReference type="PROSITE-ProRule" id="PRU00266"/>
    </source>
</evidence>